<name>A0AAE3BF92_9GAMM</name>
<feature type="domain" description="Competence protein CoiA-like N-terminal" evidence="1">
    <location>
        <begin position="21"/>
        <end position="49"/>
    </location>
</feature>
<dbReference type="Pfam" id="PF25164">
    <property type="entry name" value="CoiA_N"/>
    <property type="match status" value="1"/>
</dbReference>
<dbReference type="AlphaFoldDB" id="A0AAE3BF92"/>
<dbReference type="EMBL" id="JACGEP010000033">
    <property type="protein sequence ID" value="MBN3052371.1"/>
    <property type="molecule type" value="Genomic_DNA"/>
</dbReference>
<accession>A0AAE3BF92</accession>
<evidence type="ECO:0000313" key="2">
    <source>
        <dbReference type="EMBL" id="MBN3052371.1"/>
    </source>
</evidence>
<dbReference type="InterPro" id="IPR057253">
    <property type="entry name" value="CoiA-like_N"/>
</dbReference>
<proteinExistence type="predicted"/>
<gene>
    <name evidence="2" type="ORF">H4F45_12980</name>
</gene>
<comment type="caution">
    <text evidence="2">The sequence shown here is derived from an EMBL/GenBank/DDBJ whole genome shotgun (WGS) entry which is preliminary data.</text>
</comment>
<evidence type="ECO:0000259" key="1">
    <source>
        <dbReference type="Pfam" id="PF25164"/>
    </source>
</evidence>
<sequence>MDYAINEITGILVSASRASRYGQYICRVCKKGVILRWGNIRVPYFAHRPGYGTFECENFVPGHSSLPVPAKEKINVTVKRRMELRLLISTERKCREWSLKLALPTCNLCRARITLDVGGRSQTLDMRSMVKRRQIGAEPSAQPYRIVSFSGDPDPEFAAEVERECQGLPSVGAAVFTSGASEGFPLAQELRCNDTFAFLWQQPVQPDFPDELTVDRLPGRQGWYLALVTIPEIPSSESIAWLKCFTHLPVVPAKSSITAIWPFLTQNTSVNQIECLHSNTVLLSANMVPTTSIDDGPTMYAQGASSLLSATGVEKSPAFFTLNPGHSEFVGVSDASDQDIKIFLTFSSHVEFFKKYPSVDLVFTKRQGDQEIVSLHQRRCAVVTTEARLQGHKLEYLSMPPGAEGVAKIEGITENSNIRLFSSSCVAPHDENMCLLQPDVLSRLALYLADSTCHLEIEFSGLGRLSLPGFPPLSSTSDTNKRLSPALRSRLFSFLLQMRLVTPNFFVSIDDDPSLIETLESLQPEPHLLPHYRALVKEVIASGFEFNRLR</sequence>
<evidence type="ECO:0000313" key="3">
    <source>
        <dbReference type="Proteomes" id="UP000768524"/>
    </source>
</evidence>
<protein>
    <recommendedName>
        <fullName evidence="1">Competence protein CoiA-like N-terminal domain-containing protein</fullName>
    </recommendedName>
</protein>
<organism evidence="2 3">
    <name type="scientific">Pectobacterium brasiliense</name>
    <dbReference type="NCBI Taxonomy" id="180957"/>
    <lineage>
        <taxon>Bacteria</taxon>
        <taxon>Pseudomonadati</taxon>
        <taxon>Pseudomonadota</taxon>
        <taxon>Gammaproteobacteria</taxon>
        <taxon>Enterobacterales</taxon>
        <taxon>Pectobacteriaceae</taxon>
        <taxon>Pectobacterium</taxon>
    </lineage>
</organism>
<dbReference type="Proteomes" id="UP000768524">
    <property type="component" value="Unassembled WGS sequence"/>
</dbReference>
<reference evidence="2" key="1">
    <citation type="submission" date="2020-07" db="EMBL/GenBank/DDBJ databases">
        <title>A pangenomic view of the genus Pectobacterium provides insights into genome organization, phylogeny, and virulence.</title>
        <authorList>
            <person name="Jonkheer E."/>
            <person name="Brankovics B."/>
            <person name="Houwers I."/>
            <person name="Van Der Wolf J."/>
            <person name="Bonants P."/>
            <person name="Vreeburg R."/>
            <person name="Bollema R."/>
            <person name="De Haan J."/>
            <person name="Berke L."/>
            <person name="De Ridder D."/>
            <person name="Smit S."/>
            <person name="Van Der Lee T.A.J."/>
        </authorList>
    </citation>
    <scope>NUCLEOTIDE SEQUENCE</scope>
    <source>
        <strain evidence="2">NAK:433</strain>
    </source>
</reference>